<protein>
    <submittedName>
        <fullName evidence="1">Uncharacterized protein</fullName>
    </submittedName>
</protein>
<proteinExistence type="predicted"/>
<dbReference type="AlphaFoldDB" id="A0A284RKG8"/>
<keyword evidence="2" id="KW-1185">Reference proteome</keyword>
<name>A0A284RKG8_ARMOS</name>
<evidence type="ECO:0000313" key="1">
    <source>
        <dbReference type="EMBL" id="SJL09246.1"/>
    </source>
</evidence>
<gene>
    <name evidence="1" type="ORF">ARMOST_12623</name>
</gene>
<accession>A0A284RKG8</accession>
<reference evidence="2" key="1">
    <citation type="journal article" date="2017" name="Nat. Ecol. Evol.">
        <title>Genome expansion and lineage-specific genetic innovations in the forest pathogenic fungi Armillaria.</title>
        <authorList>
            <person name="Sipos G."/>
            <person name="Prasanna A.N."/>
            <person name="Walter M.C."/>
            <person name="O'Connor E."/>
            <person name="Balint B."/>
            <person name="Krizsan K."/>
            <person name="Kiss B."/>
            <person name="Hess J."/>
            <person name="Varga T."/>
            <person name="Slot J."/>
            <person name="Riley R."/>
            <person name="Boka B."/>
            <person name="Rigling D."/>
            <person name="Barry K."/>
            <person name="Lee J."/>
            <person name="Mihaltcheva S."/>
            <person name="LaButti K."/>
            <person name="Lipzen A."/>
            <person name="Waldron R."/>
            <person name="Moloney N.M."/>
            <person name="Sperisen C."/>
            <person name="Kredics L."/>
            <person name="Vagvoelgyi C."/>
            <person name="Patrignani A."/>
            <person name="Fitzpatrick D."/>
            <person name="Nagy I."/>
            <person name="Doyle S."/>
            <person name="Anderson J.B."/>
            <person name="Grigoriev I.V."/>
            <person name="Gueldener U."/>
            <person name="Muensterkoetter M."/>
            <person name="Nagy L.G."/>
        </authorList>
    </citation>
    <scope>NUCLEOTIDE SEQUENCE [LARGE SCALE GENOMIC DNA]</scope>
    <source>
        <strain evidence="2">C18/9</strain>
    </source>
</reference>
<sequence length="67" mass="7604">MFNGKQLHTDEIVIFDRYSTRTRYKVYADLAKLVGITASSASGSISRTRDHQYSGKVMTPIKHQLTL</sequence>
<organism evidence="1 2">
    <name type="scientific">Armillaria ostoyae</name>
    <name type="common">Armillaria root rot fungus</name>
    <dbReference type="NCBI Taxonomy" id="47428"/>
    <lineage>
        <taxon>Eukaryota</taxon>
        <taxon>Fungi</taxon>
        <taxon>Dikarya</taxon>
        <taxon>Basidiomycota</taxon>
        <taxon>Agaricomycotina</taxon>
        <taxon>Agaricomycetes</taxon>
        <taxon>Agaricomycetidae</taxon>
        <taxon>Agaricales</taxon>
        <taxon>Marasmiineae</taxon>
        <taxon>Physalacriaceae</taxon>
        <taxon>Armillaria</taxon>
    </lineage>
</organism>
<dbReference type="Proteomes" id="UP000219338">
    <property type="component" value="Unassembled WGS sequence"/>
</dbReference>
<evidence type="ECO:0000313" key="2">
    <source>
        <dbReference type="Proteomes" id="UP000219338"/>
    </source>
</evidence>
<dbReference type="EMBL" id="FUEG01000010">
    <property type="protein sequence ID" value="SJL09246.1"/>
    <property type="molecule type" value="Genomic_DNA"/>
</dbReference>